<protein>
    <submittedName>
        <fullName evidence="8">tRNA(M5U54)methyltransferase</fullName>
    </submittedName>
</protein>
<feature type="binding site" evidence="4">
    <location>
        <position position="1206"/>
    </location>
    <ligand>
        <name>S-adenosyl-L-methionine</name>
        <dbReference type="ChEBI" id="CHEBI:59789"/>
    </ligand>
</feature>
<comment type="similarity">
    <text evidence="4">Belongs to the class I-like SAM-binding methyltransferase superfamily. RNA M5U methyltransferase family.</text>
</comment>
<dbReference type="Pfam" id="PF12657">
    <property type="entry name" value="TFIIIC_delta"/>
    <property type="match status" value="1"/>
</dbReference>
<dbReference type="Gene3D" id="2.40.50.140">
    <property type="entry name" value="Nucleic acid-binding proteins"/>
    <property type="match status" value="1"/>
</dbReference>
<dbReference type="PROSITE" id="PS01231">
    <property type="entry name" value="TRMA_2"/>
    <property type="match status" value="1"/>
</dbReference>
<gene>
    <name evidence="8" type="primary">TRM2</name>
    <name evidence="8" type="ORF">DFQ27_002324</name>
</gene>
<dbReference type="GO" id="GO:0009451">
    <property type="term" value="P:RNA modification"/>
    <property type="evidence" value="ECO:0007669"/>
    <property type="project" value="UniProtKB-ARBA"/>
</dbReference>
<evidence type="ECO:0000256" key="2">
    <source>
        <dbReference type="ARBA" id="ARBA00022679"/>
    </source>
</evidence>
<dbReference type="GO" id="GO:0030697">
    <property type="term" value="F:tRNA (uracil(54)-C5)-methyltransferase activity, S-adenosyl methionine-dependent"/>
    <property type="evidence" value="ECO:0007669"/>
    <property type="project" value="InterPro"/>
</dbReference>
<evidence type="ECO:0000313" key="9">
    <source>
        <dbReference type="Proteomes" id="UP000807716"/>
    </source>
</evidence>
<dbReference type="PROSITE" id="PS01230">
    <property type="entry name" value="TRMA_1"/>
    <property type="match status" value="1"/>
</dbReference>
<dbReference type="InterPro" id="IPR012340">
    <property type="entry name" value="NA-bd_OB-fold"/>
</dbReference>
<dbReference type="InterPro" id="IPR010280">
    <property type="entry name" value="U5_MeTrfase_fam"/>
</dbReference>
<feature type="active site" description="Nucleophile" evidence="4">
    <location>
        <position position="1233"/>
    </location>
</feature>
<dbReference type="PANTHER" id="PTHR11061">
    <property type="entry name" value="RNA M5U METHYLTRANSFERASE"/>
    <property type="match status" value="1"/>
</dbReference>
<dbReference type="GO" id="GO:0032259">
    <property type="term" value="P:methylation"/>
    <property type="evidence" value="ECO:0007669"/>
    <property type="project" value="UniProtKB-KW"/>
</dbReference>
<dbReference type="Pfam" id="PF05958">
    <property type="entry name" value="tRNA_U5-meth_tr"/>
    <property type="match status" value="1"/>
</dbReference>
<dbReference type="InterPro" id="IPR015943">
    <property type="entry name" value="WD40/YVTN_repeat-like_dom_sf"/>
</dbReference>
<comment type="caution">
    <text evidence="8">The sequence shown here is derived from an EMBL/GenBank/DDBJ whole genome shotgun (WGS) entry which is preliminary data.</text>
</comment>
<evidence type="ECO:0000313" key="8">
    <source>
        <dbReference type="EMBL" id="KAG0262460.1"/>
    </source>
</evidence>
<feature type="compositionally biased region" description="Acidic residues" evidence="6">
    <location>
        <begin position="397"/>
        <end position="407"/>
    </location>
</feature>
<dbReference type="SUPFAM" id="SSF53335">
    <property type="entry name" value="S-adenosyl-L-methionine-dependent methyltransferases"/>
    <property type="match status" value="1"/>
</dbReference>
<evidence type="ECO:0000256" key="5">
    <source>
        <dbReference type="PROSITE-ProRule" id="PRU10015"/>
    </source>
</evidence>
<dbReference type="InterPro" id="IPR024761">
    <property type="entry name" value="TFIIIC_delta_N"/>
</dbReference>
<evidence type="ECO:0000256" key="3">
    <source>
        <dbReference type="ARBA" id="ARBA00022691"/>
    </source>
</evidence>
<feature type="region of interest" description="Disordered" evidence="6">
    <location>
        <begin position="378"/>
        <end position="409"/>
    </location>
</feature>
<dbReference type="Pfam" id="PF01938">
    <property type="entry name" value="TRAM"/>
    <property type="match status" value="1"/>
</dbReference>
<feature type="binding site" evidence="4">
    <location>
        <position position="1136"/>
    </location>
    <ligand>
        <name>S-adenosyl-L-methionine</name>
        <dbReference type="ChEBI" id="CHEBI:59789"/>
    </ligand>
</feature>
<dbReference type="EMBL" id="JAAAJB010000187">
    <property type="protein sequence ID" value="KAG0262460.1"/>
    <property type="molecule type" value="Genomic_DNA"/>
</dbReference>
<dbReference type="InterPro" id="IPR002792">
    <property type="entry name" value="TRAM_dom"/>
</dbReference>
<keyword evidence="1 4" id="KW-0489">Methyltransferase</keyword>
<keyword evidence="9" id="KW-1185">Reference proteome</keyword>
<dbReference type="PROSITE" id="PS51687">
    <property type="entry name" value="SAM_MT_RNA_M5U"/>
    <property type="match status" value="1"/>
</dbReference>
<feature type="binding site" evidence="4">
    <location>
        <position position="1157"/>
    </location>
    <ligand>
        <name>S-adenosyl-L-methionine</name>
        <dbReference type="ChEBI" id="CHEBI:59789"/>
    </ligand>
</feature>
<dbReference type="SUPFAM" id="SSF50249">
    <property type="entry name" value="Nucleic acid-binding proteins"/>
    <property type="match status" value="1"/>
</dbReference>
<dbReference type="InterPro" id="IPR030391">
    <property type="entry name" value="MeTrfase_TrmA_CS"/>
</dbReference>
<reference evidence="8" key="1">
    <citation type="journal article" date="2020" name="Fungal Divers.">
        <title>Resolving the Mortierellaceae phylogeny through synthesis of multi-gene phylogenetics and phylogenomics.</title>
        <authorList>
            <person name="Vandepol N."/>
            <person name="Liber J."/>
            <person name="Desiro A."/>
            <person name="Na H."/>
            <person name="Kennedy M."/>
            <person name="Barry K."/>
            <person name="Grigoriev I.V."/>
            <person name="Miller A.N."/>
            <person name="O'Donnell K."/>
            <person name="Stajich J.E."/>
            <person name="Bonito G."/>
        </authorList>
    </citation>
    <scope>NUCLEOTIDE SEQUENCE</scope>
    <source>
        <strain evidence="8">BC1065</strain>
    </source>
</reference>
<keyword evidence="2 4" id="KW-0808">Transferase</keyword>
<dbReference type="Gene3D" id="2.130.10.10">
    <property type="entry name" value="YVTN repeat-like/Quinoprotein amine dehydrogenase"/>
    <property type="match status" value="1"/>
</dbReference>
<evidence type="ECO:0000256" key="6">
    <source>
        <dbReference type="SAM" id="MobiDB-lite"/>
    </source>
</evidence>
<feature type="binding site" evidence="4">
    <location>
        <position position="1066"/>
    </location>
    <ligand>
        <name>S-adenosyl-L-methionine</name>
        <dbReference type="ChEBI" id="CHEBI:59789"/>
    </ligand>
</feature>
<organism evidence="8 9">
    <name type="scientific">Actinomortierella ambigua</name>
    <dbReference type="NCBI Taxonomy" id="1343610"/>
    <lineage>
        <taxon>Eukaryota</taxon>
        <taxon>Fungi</taxon>
        <taxon>Fungi incertae sedis</taxon>
        <taxon>Mucoromycota</taxon>
        <taxon>Mortierellomycotina</taxon>
        <taxon>Mortierellomycetes</taxon>
        <taxon>Mortierellales</taxon>
        <taxon>Mortierellaceae</taxon>
        <taxon>Actinomortierella</taxon>
    </lineage>
</organism>
<dbReference type="FunFam" id="2.40.50.140:FF:000201">
    <property type="entry name" value="TRM2p tRNA methyltransferase"/>
    <property type="match status" value="1"/>
</dbReference>
<feature type="region of interest" description="Disordered" evidence="6">
    <location>
        <begin position="746"/>
        <end position="774"/>
    </location>
</feature>
<feature type="domain" description="TRAM" evidence="7">
    <location>
        <begin position="807"/>
        <end position="869"/>
    </location>
</feature>
<dbReference type="InterPro" id="IPR025795">
    <property type="entry name" value="tRNA_(uracil-5-)_MeTrfase"/>
</dbReference>
<name>A0A9P6U765_9FUNG</name>
<dbReference type="InterPro" id="IPR030390">
    <property type="entry name" value="MeTrfase_TrmA_AS"/>
</dbReference>
<dbReference type="GO" id="GO:0008033">
    <property type="term" value="P:tRNA processing"/>
    <property type="evidence" value="ECO:0007669"/>
    <property type="project" value="InterPro"/>
</dbReference>
<sequence>METGVVVRWVRPGAVRWSEDNQLFVLSSDGVHILTPTFDTKGEDEPRITFLKTSVVSLDEKDPLPWTLAQDVRAIRRSATQKAPEYIAAAWSPTHCSPTGGCILACLDTRGSVTLHVPETSPTKVLWKKYLTLDAHVLKLWKAPKKDLQTKMADMVETVSIAWSPRTGALGAGGSLLTLGNQAGYITLWNIVDPTNIRHLKTLQIAGENVWITQLSWSPWFVENGKNASYLACGLSNGRISVLKALRTSTDRATTLDDISFSEDLFKDNRFDLSQCTGFAWSYQEPQMAAKGGKLCIAKGNRIYIWNPETDTMASWRRRATFPITHIQWSNGNTKIIAMFYDGKAFALDVKDDKLEESPSDSSDSTFLSQNVIGRCHHQTNGAKDDDDEKGGKDGDAGDDGDEDEGDTAGSAHLRILSGDSSPDGYCTAFVYFFQNPGAVKQKQNAVLLLTASRSDPPTSDDTPVFDHILSDLEELLKTPSLALAKNPSHYLWNTLFYITNLDNSQLEKLHVADKLLRVFDDSSQMEVDTPRTQVEHPNQAGFSVEDKLLYAMYHDAAISSERAIFYLWTHLKPLSLPELFKKRLEERAVKSTARIRAHVTGLILDQFAQQVSEARPVKDISEGDQTMLLLLCDSVVRMVQSRSPQVTLNLTVLAQHAAKVYRMIQEAFPRYNDLDQPLQALENFVQGRDATGDQPTAGLESKREVCPACDAPVAFEDESTAQPATPAAASDAPIAETSAPTITAAADSTSTNNNAAGGNANNNRTGKKKNKVKRLTQKDVDEVLMKDIIALRGHDHWTWDPMTPAPFQNFEELEVTIGSLAQSGEGLALLPDRGEGWVVVVPFVVPGEKVMARVYRHNWGYSHADLVEVIEPAANRLKSEDILCRYFTKCAGCQLQHLSYADQMQFKRMVVENAFKNYAPKYFATLPAVDPVSQSPIQANYRTKITPHFEVPNRKHLAPGAPVPDVSIGFMQAGKRRILDIEECPIATPILNEGMTKMRAEVKSDIGKFRKGATMLLRESNPVVPGTENDEVPQTTKVCITNHKDTITEWVGKFRFDYPAGSFFQNNNAILPSLIGYVKHQLHLPLTSSDNTNNIDNNTGLTNGTGASEAPAVASTHSMEGIKTNAEIKYLVDAYCGSGLFGITCHEGFQKVLGVEISDASISCATNNLVLNKLSTETTAFHLDDADKIFAHIDFPADETALIIDPPRKGCSGEFLDQMVAFYPARVVYVSCNVQTQARDLEGLLDRCTAKGLKGYKVEAIRGFDLFPQTRHVEGVMTLTRL</sequence>
<dbReference type="PROSITE" id="PS50926">
    <property type="entry name" value="TRAM"/>
    <property type="match status" value="1"/>
</dbReference>
<keyword evidence="3 4" id="KW-0949">S-adenosyl-L-methionine</keyword>
<dbReference type="PANTHER" id="PTHR11061:SF30">
    <property type="entry name" value="TRNA (URACIL(54)-C(5))-METHYLTRANSFERASE"/>
    <property type="match status" value="1"/>
</dbReference>
<dbReference type="Proteomes" id="UP000807716">
    <property type="component" value="Unassembled WGS sequence"/>
</dbReference>
<evidence type="ECO:0000259" key="7">
    <source>
        <dbReference type="PROSITE" id="PS50926"/>
    </source>
</evidence>
<dbReference type="SUPFAM" id="SSF50978">
    <property type="entry name" value="WD40 repeat-like"/>
    <property type="match status" value="1"/>
</dbReference>
<feature type="compositionally biased region" description="Low complexity" evidence="6">
    <location>
        <begin position="746"/>
        <end position="765"/>
    </location>
</feature>
<dbReference type="InterPro" id="IPR029063">
    <property type="entry name" value="SAM-dependent_MTases_sf"/>
</dbReference>
<accession>A0A9P6U765</accession>
<proteinExistence type="inferred from homology"/>
<evidence type="ECO:0000256" key="1">
    <source>
        <dbReference type="ARBA" id="ARBA00022603"/>
    </source>
</evidence>
<feature type="active site" evidence="5">
    <location>
        <position position="1233"/>
    </location>
</feature>
<evidence type="ECO:0000256" key="4">
    <source>
        <dbReference type="PROSITE-ProRule" id="PRU01024"/>
    </source>
</evidence>
<dbReference type="OrthoDB" id="10250660at2759"/>
<dbReference type="PROSITE" id="PS51622">
    <property type="entry name" value="SAM_MT_RNA_M5U_2"/>
    <property type="match status" value="1"/>
</dbReference>
<dbReference type="InterPro" id="IPR036322">
    <property type="entry name" value="WD40_repeat_dom_sf"/>
</dbReference>
<dbReference type="Gene3D" id="3.40.50.150">
    <property type="entry name" value="Vaccinia Virus protein VP39"/>
    <property type="match status" value="2"/>
</dbReference>